<evidence type="ECO:0000313" key="10">
    <source>
        <dbReference type="EMBL" id="CRF35073.1"/>
    </source>
</evidence>
<dbReference type="GO" id="GO:0004401">
    <property type="term" value="F:histidinol-phosphatase activity"/>
    <property type="evidence" value="ECO:0007669"/>
    <property type="project" value="UniProtKB-UniRule"/>
</dbReference>
<dbReference type="UniPathway" id="UPA00031">
    <property type="reaction ID" value="UER00013"/>
</dbReference>
<evidence type="ECO:0000256" key="3">
    <source>
        <dbReference type="ARBA" id="ARBA00013085"/>
    </source>
</evidence>
<dbReference type="InterPro" id="IPR004013">
    <property type="entry name" value="PHP_dom"/>
</dbReference>
<dbReference type="AlphaFoldDB" id="A0A0G4K9T7"/>
<dbReference type="OrthoDB" id="9775255at2"/>
<evidence type="ECO:0000256" key="6">
    <source>
        <dbReference type="ARBA" id="ARBA00023102"/>
    </source>
</evidence>
<organism evidence="10 11">
    <name type="scientific">Brachyspira suanatina</name>
    <dbReference type="NCBI Taxonomy" id="381802"/>
    <lineage>
        <taxon>Bacteria</taxon>
        <taxon>Pseudomonadati</taxon>
        <taxon>Spirochaetota</taxon>
        <taxon>Spirochaetia</taxon>
        <taxon>Brachyspirales</taxon>
        <taxon>Brachyspiraceae</taxon>
        <taxon>Brachyspira</taxon>
    </lineage>
</organism>
<dbReference type="Pfam" id="PF02811">
    <property type="entry name" value="PHP"/>
    <property type="match status" value="1"/>
</dbReference>
<reference evidence="11" key="1">
    <citation type="submission" date="2015-04" db="EMBL/GenBank/DDBJ databases">
        <authorList>
            <person name="Mushtaq Mamoona"/>
        </authorList>
    </citation>
    <scope>NUCLEOTIDE SEQUENCE [LARGE SCALE GENOMIC DNA]</scope>
    <source>
        <strain evidence="11">AN4859/03</strain>
    </source>
</reference>
<keyword evidence="4 8" id="KW-0028">Amino-acid biosynthesis</keyword>
<dbReference type="GO" id="GO:0005737">
    <property type="term" value="C:cytoplasm"/>
    <property type="evidence" value="ECO:0007669"/>
    <property type="project" value="TreeGrafter"/>
</dbReference>
<dbReference type="InterPro" id="IPR010140">
    <property type="entry name" value="Histidinol_P_phosphatase_HisJ"/>
</dbReference>
<dbReference type="EMBL" id="CVLB01000003">
    <property type="protein sequence ID" value="CRF35073.1"/>
    <property type="molecule type" value="Genomic_DNA"/>
</dbReference>
<evidence type="ECO:0000256" key="4">
    <source>
        <dbReference type="ARBA" id="ARBA00022605"/>
    </source>
</evidence>
<evidence type="ECO:0000256" key="2">
    <source>
        <dbReference type="ARBA" id="ARBA00009152"/>
    </source>
</evidence>
<dbReference type="PANTHER" id="PTHR21039:SF0">
    <property type="entry name" value="HISTIDINOL-PHOSPHATASE"/>
    <property type="match status" value="1"/>
</dbReference>
<dbReference type="SMART" id="SM00481">
    <property type="entry name" value="POLIIIAc"/>
    <property type="match status" value="1"/>
</dbReference>
<dbReference type="NCBIfam" id="TIGR01856">
    <property type="entry name" value="hisJ_fam"/>
    <property type="match status" value="1"/>
</dbReference>
<dbReference type="SUPFAM" id="SSF89550">
    <property type="entry name" value="PHP domain-like"/>
    <property type="match status" value="1"/>
</dbReference>
<dbReference type="Proteomes" id="UP000043763">
    <property type="component" value="Unassembled WGS sequence"/>
</dbReference>
<dbReference type="RefSeq" id="WP_048595714.1">
    <property type="nucleotide sequence ID" value="NZ_CVLB01000003.1"/>
</dbReference>
<evidence type="ECO:0000256" key="7">
    <source>
        <dbReference type="ARBA" id="ARBA00049158"/>
    </source>
</evidence>
<evidence type="ECO:0000256" key="5">
    <source>
        <dbReference type="ARBA" id="ARBA00022801"/>
    </source>
</evidence>
<dbReference type="InterPro" id="IPR003141">
    <property type="entry name" value="Pol/His_phosphatase_N"/>
</dbReference>
<keyword evidence="11" id="KW-1185">Reference proteome</keyword>
<dbReference type="GO" id="GO:0000105">
    <property type="term" value="P:L-histidine biosynthetic process"/>
    <property type="evidence" value="ECO:0007669"/>
    <property type="project" value="UniProtKB-UniRule"/>
</dbReference>
<keyword evidence="6 8" id="KW-0368">Histidine biosynthesis</keyword>
<evidence type="ECO:0000256" key="8">
    <source>
        <dbReference type="RuleBase" id="RU366003"/>
    </source>
</evidence>
<protein>
    <recommendedName>
        <fullName evidence="3 8">Histidinol-phosphatase</fullName>
        <shortName evidence="8">HolPase</shortName>
        <ecNumber evidence="3 8">3.1.3.15</ecNumber>
    </recommendedName>
</protein>
<dbReference type="Gene3D" id="3.20.20.140">
    <property type="entry name" value="Metal-dependent hydrolases"/>
    <property type="match status" value="1"/>
</dbReference>
<name>A0A0G4K9T7_9SPIR</name>
<dbReference type="PANTHER" id="PTHR21039">
    <property type="entry name" value="HISTIDINOL PHOSPHATASE-RELATED"/>
    <property type="match status" value="1"/>
</dbReference>
<evidence type="ECO:0000256" key="1">
    <source>
        <dbReference type="ARBA" id="ARBA00004970"/>
    </source>
</evidence>
<proteinExistence type="inferred from homology"/>
<evidence type="ECO:0000313" key="11">
    <source>
        <dbReference type="Proteomes" id="UP000043763"/>
    </source>
</evidence>
<dbReference type="EC" id="3.1.3.15" evidence="3 8"/>
<dbReference type="InterPro" id="IPR016195">
    <property type="entry name" value="Pol/histidinol_Pase-like"/>
</dbReference>
<accession>A0A0G4K9T7</accession>
<keyword evidence="5 8" id="KW-0378">Hydrolase</keyword>
<feature type="domain" description="Polymerase/histidinol phosphatase N-terminal" evidence="9">
    <location>
        <begin position="3"/>
        <end position="86"/>
    </location>
</feature>
<gene>
    <name evidence="10" type="ORF">BRSU_2415</name>
</gene>
<sequence length="273" mass="32267">MTADYHVHTEFSDDSNYPLEEVIKDAIKLNIDDICITDHVDYGIKKDWYEIEIRDEKTISNVNYPKYVEDIKRMKEIYGNKINIKTGLECGIQTHTIDKYEALLKKYDFDFIIFSVHQVNDKEFWTQDFQRNKTQKEYNEAYYEEMLNVVKMFTNYSVLGHLDLIIRYDKKGVYPFKKVKPIIEDILKIVIKDGKGIEFNTSYHRYGLKDTTPSIDILNLYHKLGGNIITIGSDSHQPSHLGFHINEAKEILKDIGFKQFCTYDKMIPYFHNL</sequence>
<comment type="similarity">
    <text evidence="2 8">Belongs to the PHP hydrolase family. HisK subfamily.</text>
</comment>
<evidence type="ECO:0000259" key="9">
    <source>
        <dbReference type="SMART" id="SM00481"/>
    </source>
</evidence>
<comment type="pathway">
    <text evidence="1 8">Amino-acid biosynthesis; L-histidine biosynthesis; L-histidine from 5-phospho-alpha-D-ribose 1-diphosphate: step 8/9.</text>
</comment>
<comment type="catalytic activity">
    <reaction evidence="7 8">
        <text>L-histidinol phosphate + H2O = L-histidinol + phosphate</text>
        <dbReference type="Rhea" id="RHEA:14465"/>
        <dbReference type="ChEBI" id="CHEBI:15377"/>
        <dbReference type="ChEBI" id="CHEBI:43474"/>
        <dbReference type="ChEBI" id="CHEBI:57699"/>
        <dbReference type="ChEBI" id="CHEBI:57980"/>
        <dbReference type="EC" id="3.1.3.15"/>
    </reaction>
</comment>